<sequence length="162" mass="17983">MRGQLSSTLALLLIFGTCSGRPVEEEDQVSYENRIIFPSDVNDQEQGGGINSRIFQVNQRKTWSTTTPNASQDSWIVEDDDDLLASSDKNKNVHSSSEHLLIMSDDDGEDPSASVGFRRNSHRQSQLQILKSSDPCEIGFRHRFSAKGGGKMNKCPPRNVKG</sequence>
<reference evidence="3 4" key="1">
    <citation type="submission" date="2015-12" db="EMBL/GenBank/DDBJ databases">
        <title>The genome of Folsomia candida.</title>
        <authorList>
            <person name="Faddeeva A."/>
            <person name="Derks M.F."/>
            <person name="Anvar Y."/>
            <person name="Smit S."/>
            <person name="Van Straalen N."/>
            <person name="Roelofs D."/>
        </authorList>
    </citation>
    <scope>NUCLEOTIDE SEQUENCE [LARGE SCALE GENOMIC DNA]</scope>
    <source>
        <strain evidence="3 4">VU population</strain>
        <tissue evidence="3">Whole body</tissue>
    </source>
</reference>
<protein>
    <submittedName>
        <fullName evidence="3">Uncharacterized protein</fullName>
    </submittedName>
</protein>
<proteinExistence type="predicted"/>
<gene>
    <name evidence="3" type="ORF">Fcan01_13310</name>
</gene>
<evidence type="ECO:0000256" key="1">
    <source>
        <dbReference type="SAM" id="MobiDB-lite"/>
    </source>
</evidence>
<evidence type="ECO:0000313" key="3">
    <source>
        <dbReference type="EMBL" id="OXA52014.1"/>
    </source>
</evidence>
<accession>A0A226E4Q7</accession>
<name>A0A226E4Q7_FOLCA</name>
<feature type="chain" id="PRO_5012578766" evidence="2">
    <location>
        <begin position="21"/>
        <end position="162"/>
    </location>
</feature>
<keyword evidence="2" id="KW-0732">Signal</keyword>
<organism evidence="3 4">
    <name type="scientific">Folsomia candida</name>
    <name type="common">Springtail</name>
    <dbReference type="NCBI Taxonomy" id="158441"/>
    <lineage>
        <taxon>Eukaryota</taxon>
        <taxon>Metazoa</taxon>
        <taxon>Ecdysozoa</taxon>
        <taxon>Arthropoda</taxon>
        <taxon>Hexapoda</taxon>
        <taxon>Collembola</taxon>
        <taxon>Entomobryomorpha</taxon>
        <taxon>Isotomoidea</taxon>
        <taxon>Isotomidae</taxon>
        <taxon>Proisotominae</taxon>
        <taxon>Folsomia</taxon>
    </lineage>
</organism>
<evidence type="ECO:0000313" key="4">
    <source>
        <dbReference type="Proteomes" id="UP000198287"/>
    </source>
</evidence>
<comment type="caution">
    <text evidence="3">The sequence shown here is derived from an EMBL/GenBank/DDBJ whole genome shotgun (WGS) entry which is preliminary data.</text>
</comment>
<dbReference type="AlphaFoldDB" id="A0A226E4Q7"/>
<dbReference type="EMBL" id="LNIX01000007">
    <property type="protein sequence ID" value="OXA52014.1"/>
    <property type="molecule type" value="Genomic_DNA"/>
</dbReference>
<dbReference type="Proteomes" id="UP000198287">
    <property type="component" value="Unassembled WGS sequence"/>
</dbReference>
<feature type="signal peptide" evidence="2">
    <location>
        <begin position="1"/>
        <end position="20"/>
    </location>
</feature>
<evidence type="ECO:0000256" key="2">
    <source>
        <dbReference type="SAM" id="SignalP"/>
    </source>
</evidence>
<keyword evidence="4" id="KW-1185">Reference proteome</keyword>
<feature type="region of interest" description="Disordered" evidence="1">
    <location>
        <begin position="103"/>
        <end position="126"/>
    </location>
</feature>